<gene>
    <name evidence="1" type="ordered locus">TREAZ_1908</name>
</gene>
<keyword evidence="2" id="KW-1185">Reference proteome</keyword>
<reference evidence="1 2" key="2">
    <citation type="journal article" date="2011" name="ISME J.">
        <title>RNA-seq reveals cooperative metabolic interactions between two termite-gut spirochete species in co-culture.</title>
        <authorList>
            <person name="Rosenthal A.Z."/>
            <person name="Matson E.G."/>
            <person name="Eldar A."/>
            <person name="Leadbetter J.R."/>
        </authorList>
    </citation>
    <scope>NUCLEOTIDE SEQUENCE [LARGE SCALE GENOMIC DNA]</scope>
    <source>
        <strain evidence="2">ATCC BAA-888 / DSM 13862 / ZAS-9</strain>
    </source>
</reference>
<dbReference type="HOGENOM" id="CLU_1359907_0_0_12"/>
<sequence length="180" mass="20367">MEPTEIDKTIEAVQAEIMPFESWERLAGESAGAFAAFCAFRDFGPERNIRKAVEAAEEDEKKRGKKYRVWRGWAAAFKWRERAADYDGYVDKLKQAELRKTIEEQGKVHRAITGKMLRVVEKKLDLMDPAELGQGTVTEWVSTAIRAERESAGLVTGKDKPEGQVDKNGQITFLPDFEGL</sequence>
<dbReference type="eggNOG" id="ENOG5032M1G">
    <property type="taxonomic scope" value="Bacteria"/>
</dbReference>
<dbReference type="STRING" id="545695.TREAZ_1908"/>
<dbReference type="AlphaFoldDB" id="F5YBA2"/>
<name>F5YBA2_LEAAZ</name>
<accession>F5YBA2</accession>
<dbReference type="Proteomes" id="UP000009222">
    <property type="component" value="Chromosome"/>
</dbReference>
<dbReference type="KEGG" id="taz:TREAZ_1908"/>
<dbReference type="InParanoid" id="F5YBA2"/>
<dbReference type="OrthoDB" id="359553at2"/>
<evidence type="ECO:0000313" key="1">
    <source>
        <dbReference type="EMBL" id="AEF82755.1"/>
    </source>
</evidence>
<proteinExistence type="predicted"/>
<evidence type="ECO:0000313" key="2">
    <source>
        <dbReference type="Proteomes" id="UP000009222"/>
    </source>
</evidence>
<organism evidence="1 2">
    <name type="scientific">Leadbettera azotonutricia (strain ATCC BAA-888 / DSM 13862 / ZAS-9)</name>
    <name type="common">Treponema azotonutricium</name>
    <dbReference type="NCBI Taxonomy" id="545695"/>
    <lineage>
        <taxon>Bacteria</taxon>
        <taxon>Pseudomonadati</taxon>
        <taxon>Spirochaetota</taxon>
        <taxon>Spirochaetia</taxon>
        <taxon>Spirochaetales</taxon>
        <taxon>Breznakiellaceae</taxon>
        <taxon>Leadbettera</taxon>
    </lineage>
</organism>
<reference evidence="2" key="1">
    <citation type="submission" date="2009-12" db="EMBL/GenBank/DDBJ databases">
        <title>Complete sequence of Treponema azotonutricium strain ZAS-9.</title>
        <authorList>
            <person name="Tetu S.G."/>
            <person name="Matson E."/>
            <person name="Ren Q."/>
            <person name="Seshadri R."/>
            <person name="Elbourne L."/>
            <person name="Hassan K.A."/>
            <person name="Durkin A."/>
            <person name="Radune D."/>
            <person name="Mohamoud Y."/>
            <person name="Shay R."/>
            <person name="Jin S."/>
            <person name="Zhang X."/>
            <person name="Lucey K."/>
            <person name="Ballor N.R."/>
            <person name="Ottesen E."/>
            <person name="Rosenthal R."/>
            <person name="Allen A."/>
            <person name="Leadbetter J.R."/>
            <person name="Paulsen I.T."/>
        </authorList>
    </citation>
    <scope>NUCLEOTIDE SEQUENCE [LARGE SCALE GENOMIC DNA]</scope>
    <source>
        <strain evidence="2">ATCC BAA-888 / DSM 13862 / ZAS-9</strain>
    </source>
</reference>
<dbReference type="EMBL" id="CP001841">
    <property type="protein sequence ID" value="AEF82755.1"/>
    <property type="molecule type" value="Genomic_DNA"/>
</dbReference>
<dbReference type="RefSeq" id="WP_015710128.1">
    <property type="nucleotide sequence ID" value="NC_015577.1"/>
</dbReference>
<protein>
    <submittedName>
        <fullName evidence="1">Uncharacterized protein</fullName>
    </submittedName>
</protein>